<evidence type="ECO:0000259" key="3">
    <source>
        <dbReference type="Pfam" id="PF13193"/>
    </source>
</evidence>
<reference evidence="4 5" key="1">
    <citation type="submission" date="2022-12" db="EMBL/GenBank/DDBJ databases">
        <title>Chromosome-level genome of Tegillarca granosa.</title>
        <authorList>
            <person name="Kim J."/>
        </authorList>
    </citation>
    <scope>NUCLEOTIDE SEQUENCE [LARGE SCALE GENOMIC DNA]</scope>
    <source>
        <strain evidence="4">Teg-2019</strain>
        <tissue evidence="4">Adductor muscle</tissue>
    </source>
</reference>
<dbReference type="SUPFAM" id="SSF56801">
    <property type="entry name" value="Acetyl-CoA synthetase-like"/>
    <property type="match status" value="1"/>
</dbReference>
<proteinExistence type="inferred from homology"/>
<dbReference type="InterPro" id="IPR045851">
    <property type="entry name" value="AMP-bd_C_sf"/>
</dbReference>
<dbReference type="PANTHER" id="PTHR43107">
    <property type="entry name" value="LONG-CHAIN FATTY ACID TRANSPORT PROTEIN"/>
    <property type="match status" value="1"/>
</dbReference>
<evidence type="ECO:0000313" key="4">
    <source>
        <dbReference type="EMBL" id="KAJ8304221.1"/>
    </source>
</evidence>
<protein>
    <recommendedName>
        <fullName evidence="3">AMP-binding enzyme C-terminal domain-containing protein</fullName>
    </recommendedName>
</protein>
<sequence>MISRPKSEKRETTTIVQFLELFYKLYSYSKDSKFVAKSRDRYWSEPQRNTPRCELCDFRMIKDTGWKGENVSTTEVGNILSGLEFVRDVNVYGVQVPGHDGRAGMAAIMFKEDKEVTPDMLSKLYKYCEHHLPSYARPLFIRVVKEITLTETMKHRKVEYVKEGFDPSIIQEPLYFLDRKRKTYSKLDSLSYDTVLTSKL</sequence>
<accession>A0ABQ9EG03</accession>
<evidence type="ECO:0000256" key="1">
    <source>
        <dbReference type="ARBA" id="ARBA00006432"/>
    </source>
</evidence>
<dbReference type="EMBL" id="JARBDR010000903">
    <property type="protein sequence ID" value="KAJ8304221.1"/>
    <property type="molecule type" value="Genomic_DNA"/>
</dbReference>
<comment type="caution">
    <text evidence="4">The sequence shown here is derived from an EMBL/GenBank/DDBJ whole genome shotgun (WGS) entry which is preliminary data.</text>
</comment>
<evidence type="ECO:0000313" key="5">
    <source>
        <dbReference type="Proteomes" id="UP001217089"/>
    </source>
</evidence>
<keyword evidence="2" id="KW-0436">Ligase</keyword>
<gene>
    <name evidence="4" type="ORF">KUTeg_017804</name>
</gene>
<comment type="similarity">
    <text evidence="1">Belongs to the ATP-dependent AMP-binding enzyme family.</text>
</comment>
<dbReference type="InterPro" id="IPR025110">
    <property type="entry name" value="AMP-bd_C"/>
</dbReference>
<dbReference type="Pfam" id="PF13193">
    <property type="entry name" value="AMP-binding_C"/>
    <property type="match status" value="1"/>
</dbReference>
<dbReference type="Gene3D" id="3.30.300.30">
    <property type="match status" value="1"/>
</dbReference>
<organism evidence="4 5">
    <name type="scientific">Tegillarca granosa</name>
    <name type="common">Malaysian cockle</name>
    <name type="synonym">Anadara granosa</name>
    <dbReference type="NCBI Taxonomy" id="220873"/>
    <lineage>
        <taxon>Eukaryota</taxon>
        <taxon>Metazoa</taxon>
        <taxon>Spiralia</taxon>
        <taxon>Lophotrochozoa</taxon>
        <taxon>Mollusca</taxon>
        <taxon>Bivalvia</taxon>
        <taxon>Autobranchia</taxon>
        <taxon>Pteriomorphia</taxon>
        <taxon>Arcoida</taxon>
        <taxon>Arcoidea</taxon>
        <taxon>Arcidae</taxon>
        <taxon>Tegillarca</taxon>
    </lineage>
</organism>
<evidence type="ECO:0000256" key="2">
    <source>
        <dbReference type="ARBA" id="ARBA00022598"/>
    </source>
</evidence>
<name>A0ABQ9EG03_TEGGR</name>
<dbReference type="PANTHER" id="PTHR43107:SF22">
    <property type="entry name" value="VERY LONG-CHAIN ACYL-COA SYNTHETASE"/>
    <property type="match status" value="1"/>
</dbReference>
<keyword evidence="5" id="KW-1185">Reference proteome</keyword>
<feature type="domain" description="AMP-binding enzyme C-terminal" evidence="3">
    <location>
        <begin position="75"/>
        <end position="154"/>
    </location>
</feature>
<dbReference type="Proteomes" id="UP001217089">
    <property type="component" value="Unassembled WGS sequence"/>
</dbReference>